<sequence length="1091" mass="124276">MTSDFERVYQQYCQWTKQTIIYSQMEFSSGGNIRFEKGSSADVWYNSCQDLIQARFSPQEFKELGVSGVKIHKIRRIQNRLQKSRFEQKLENLSEGCTDDVIQYKDNSGKRLMDYLFLIPKVSGNIVDHFKIIEDGFHINTADHQESSTCSSVIQVTNNFRFLDKHRIKTTTTPPNKNDVKTNSDISFRYGQILICKVYLGKSCAVNNDKRLAESLYPGHQSVYRTKKHLASSCPSKVKKSLSTSATPQEYCECTARKCVWYLFDPDLVLPEYIVDFEYLSTVTPPMMSVFSELSKPTMSEEIRQQRFTEMCTKKPEEDTTDNNVLNLEPIIASRPRLTFLTEEMILKQSGQTYLNKITELNLHGCGLTKGKMLSSLSNIKKLVLSFNELTTMADLGGNSTLEYLDVSYNQITGMEGFKLCSNLTYLDIQWNRFYYTREDVGLIRKNIPALKYLKAAFNPWMKADSLRLRCIGRLRSLLSMDSEDVTQEETNTALRLAAGSRIAYITVLANSRTEKEPLRTLNLSNTTDVLITQSMNKPVKLSEDDRQWLSRVTCLRLDGQHLSKISNLEKLENLKWASFNDNDITKIEGLDNCKDLIELSLANNCLSKIDGIHHLKKLQSLDVSNNNLSSLDGIDFASLNNLRFLAFDNNFVLSLNGLQHSTSLLEIYAGNNKLQELRDIFYLKNIPTLIILDMMGNPLVKECNNYRLFLIYHLQSLKALDGIPVNFTEGGMAKDTFGGKLSTDFIAEKLGHSNFLELCELDLPHCNIRTVDLNSSELFKNLRSLNLEQNNLSCFGGIVNLHNLKVLCLNHNHIESIFPKKSGTNSPQVISTNKNASSDDSTNQFKAVLENLEVLHLGYNGIANLAALELGRLVSLKALFLQGNEINKVDGLDGLYELRELVLDKNKIKAFTENSFRNQWKLAELHVEENRLRDLSNLEPLTCLNRLYVGLNRLQYGTDLEKLECLPNLFELSVIGNPIARRMSHRMMLIFRQPNLLSIDGIPVSNEERSKAEIHFLEQQGGIQALQALSNSYDNSFPGLQSNNRNPLKVSNYTSSGPNERFWNPHHNEDKSRSKKNHRGSNKIPNNRYT</sequence>
<dbReference type="SMART" id="SM00364">
    <property type="entry name" value="LRR_BAC"/>
    <property type="match status" value="6"/>
</dbReference>
<protein>
    <recommendedName>
        <fullName evidence="6">Leucine rich repeat containing protein</fullName>
    </recommendedName>
</protein>
<evidence type="ECO:0000256" key="3">
    <source>
        <dbReference type="SAM" id="MobiDB-lite"/>
    </source>
</evidence>
<dbReference type="SUPFAM" id="SSF52058">
    <property type="entry name" value="L domain-like"/>
    <property type="match status" value="1"/>
</dbReference>
<name>A0A7M5WT12_9CNID</name>
<feature type="region of interest" description="Disordered" evidence="3">
    <location>
        <begin position="1038"/>
        <end position="1091"/>
    </location>
</feature>
<feature type="compositionally biased region" description="Polar residues" evidence="3">
    <location>
        <begin position="1038"/>
        <end position="1059"/>
    </location>
</feature>
<dbReference type="SUPFAM" id="SSF52075">
    <property type="entry name" value="Outer arm dynein light chain 1"/>
    <property type="match status" value="2"/>
</dbReference>
<accession>A0A7M5WT12</accession>
<dbReference type="OrthoDB" id="1517790at2759"/>
<dbReference type="InterPro" id="IPR003591">
    <property type="entry name" value="Leu-rich_rpt_typical-subtyp"/>
</dbReference>
<dbReference type="InterPro" id="IPR050836">
    <property type="entry name" value="SDS22/Internalin_LRR"/>
</dbReference>
<keyword evidence="5" id="KW-1185">Reference proteome</keyword>
<dbReference type="PANTHER" id="PTHR46652">
    <property type="entry name" value="LEUCINE-RICH REPEAT AND IQ DOMAIN-CONTAINING PROTEIN 1-RELATED"/>
    <property type="match status" value="1"/>
</dbReference>
<dbReference type="Gene3D" id="3.80.10.10">
    <property type="entry name" value="Ribonuclease Inhibitor"/>
    <property type="match status" value="5"/>
</dbReference>
<reference evidence="4" key="1">
    <citation type="submission" date="2021-01" db="UniProtKB">
        <authorList>
            <consortium name="EnsemblMetazoa"/>
        </authorList>
    </citation>
    <scope>IDENTIFICATION</scope>
</reference>
<organism evidence="4 5">
    <name type="scientific">Clytia hemisphaerica</name>
    <dbReference type="NCBI Taxonomy" id="252671"/>
    <lineage>
        <taxon>Eukaryota</taxon>
        <taxon>Metazoa</taxon>
        <taxon>Cnidaria</taxon>
        <taxon>Hydrozoa</taxon>
        <taxon>Hydroidolina</taxon>
        <taxon>Leptothecata</taxon>
        <taxon>Obeliida</taxon>
        <taxon>Clytiidae</taxon>
        <taxon>Clytia</taxon>
    </lineage>
</organism>
<dbReference type="PROSITE" id="PS51450">
    <property type="entry name" value="LRR"/>
    <property type="match status" value="9"/>
</dbReference>
<dbReference type="SMART" id="SM00365">
    <property type="entry name" value="LRR_SD22"/>
    <property type="match status" value="10"/>
</dbReference>
<evidence type="ECO:0000256" key="1">
    <source>
        <dbReference type="ARBA" id="ARBA00022614"/>
    </source>
</evidence>
<dbReference type="AlphaFoldDB" id="A0A7M5WT12"/>
<dbReference type="Gene3D" id="3.90.228.10">
    <property type="match status" value="1"/>
</dbReference>
<dbReference type="Pfam" id="PF13855">
    <property type="entry name" value="LRR_8"/>
    <property type="match status" value="1"/>
</dbReference>
<evidence type="ECO:0000256" key="2">
    <source>
        <dbReference type="ARBA" id="ARBA00022737"/>
    </source>
</evidence>
<dbReference type="Proteomes" id="UP000594262">
    <property type="component" value="Unplaced"/>
</dbReference>
<evidence type="ECO:0008006" key="6">
    <source>
        <dbReference type="Google" id="ProtNLM"/>
    </source>
</evidence>
<dbReference type="SMART" id="SM00369">
    <property type="entry name" value="LRR_TYP"/>
    <property type="match status" value="6"/>
</dbReference>
<keyword evidence="2" id="KW-0677">Repeat</keyword>
<dbReference type="InterPro" id="IPR001611">
    <property type="entry name" value="Leu-rich_rpt"/>
</dbReference>
<evidence type="ECO:0000313" key="4">
    <source>
        <dbReference type="EnsemblMetazoa" id="CLYHEMP012392.1"/>
    </source>
</evidence>
<evidence type="ECO:0000313" key="5">
    <source>
        <dbReference type="Proteomes" id="UP000594262"/>
    </source>
</evidence>
<dbReference type="EnsemblMetazoa" id="CLYHEMT012392.1">
    <property type="protein sequence ID" value="CLYHEMP012392.1"/>
    <property type="gene ID" value="CLYHEMG012392"/>
</dbReference>
<dbReference type="InterPro" id="IPR032675">
    <property type="entry name" value="LRR_dom_sf"/>
</dbReference>
<keyword evidence="1" id="KW-0433">Leucine-rich repeat</keyword>
<proteinExistence type="predicted"/>
<dbReference type="Pfam" id="PF14580">
    <property type="entry name" value="LRR_9"/>
    <property type="match status" value="1"/>
</dbReference>
<dbReference type="PANTHER" id="PTHR46652:SF3">
    <property type="entry name" value="LEUCINE-RICH REPEAT-CONTAINING PROTEIN 9"/>
    <property type="match status" value="1"/>
</dbReference>